<dbReference type="Proteomes" id="UP000277582">
    <property type="component" value="Unassembled WGS sequence"/>
</dbReference>
<evidence type="ECO:0000313" key="1">
    <source>
        <dbReference type="EMBL" id="RSN76159.1"/>
    </source>
</evidence>
<comment type="caution">
    <text evidence="1">The sequence shown here is derived from an EMBL/GenBank/DDBJ whole genome shotgun (WGS) entry which is preliminary data.</text>
</comment>
<dbReference type="RefSeq" id="WP_125670782.1">
    <property type="nucleotide sequence ID" value="NZ_RCOS01000062.1"/>
</dbReference>
<proteinExistence type="predicted"/>
<dbReference type="EMBL" id="RCOS01000062">
    <property type="protein sequence ID" value="RSN76159.1"/>
    <property type="molecule type" value="Genomic_DNA"/>
</dbReference>
<keyword evidence="2" id="KW-1185">Reference proteome</keyword>
<evidence type="ECO:0000313" key="2">
    <source>
        <dbReference type="Proteomes" id="UP000277582"/>
    </source>
</evidence>
<organism evidence="1 2">
    <name type="scientific">Candidatus Methanodesulfokora washburnensis</name>
    <dbReference type="NCBI Taxonomy" id="2478471"/>
    <lineage>
        <taxon>Archaea</taxon>
        <taxon>Thermoproteota</taxon>
        <taxon>Candidatus Korarchaeia</taxon>
        <taxon>Candidatus Korarchaeia incertae sedis</taxon>
        <taxon>Candidatus Methanodesulfokora</taxon>
    </lineage>
</organism>
<protein>
    <recommendedName>
        <fullName evidence="3">ACT domain-containing protein</fullName>
    </recommendedName>
</protein>
<reference evidence="1 2" key="1">
    <citation type="submission" date="2018-10" db="EMBL/GenBank/DDBJ databases">
        <title>Co-occurring genomic capacity for anaerobic methane metabolism and dissimilatory sulfite reduction discovered in the Korarchaeota.</title>
        <authorList>
            <person name="Mckay L.J."/>
            <person name="Dlakic M."/>
            <person name="Fields M.W."/>
            <person name="Delmont T.O."/>
            <person name="Eren A.M."/>
            <person name="Jay Z.J."/>
            <person name="Klingelsmith K.B."/>
            <person name="Rusch D.B."/>
            <person name="Inskeep W.P."/>
        </authorList>
    </citation>
    <scope>NUCLEOTIDE SEQUENCE [LARGE SCALE GENOMIC DNA]</scope>
    <source>
        <strain evidence="1 2">MDKW</strain>
    </source>
</reference>
<dbReference type="AlphaFoldDB" id="A0A3R9PJZ8"/>
<evidence type="ECO:0008006" key="3">
    <source>
        <dbReference type="Google" id="ProtNLM"/>
    </source>
</evidence>
<name>A0A3R9PJZ8_9CREN</name>
<gene>
    <name evidence="1" type="ORF">D6D85_04185</name>
</gene>
<sequence>MFDIRGSVTGASATYYRLVSNNISVLASVSVARVEGGYLNATGKIVYATDSFIVFYDIPRGNTFLIGQDFTNPAVSAIPVRITYRVSEDDGFRKFFIRIPDGDAGNMLSMARAACNSIKTLEKACYLTGIIDVWYKSNSSVASSLINSLAVKDIQGIFDIETVGNEITLKIRSASLDGVVMFLSDLNKMLAQQGIEVRGIYAVETSEIIIERGVGSNDAISVIRNLGLEVVGVQERC</sequence>
<accession>A0A3R9PJZ8</accession>